<dbReference type="Pfam" id="PF00135">
    <property type="entry name" value="COesterase"/>
    <property type="match status" value="1"/>
</dbReference>
<dbReference type="PROSITE" id="PS51257">
    <property type="entry name" value="PROKAR_LIPOPROTEIN"/>
    <property type="match status" value="1"/>
</dbReference>
<sequence>MKPMVPGSNPGHFGHLAHSVTSAVSCTYLPTYRPTCYNFEPRATFSLIVMRISKWVPWARARQLTAPVRVRSGLVRGSVAKDGTHLRFLGIPYATVTPENRFQAPAPEPSWDGVYDAIDGKVICPQCPVLPTGGLPGRPTGQEDCLKINVFTPVPPAEKLPVMVFIHGGGFIEGSGVPLVYGPNYLVPKGVVLVTFNYRLNVPGYLNLGIKEAPGNAGMKDQVAALRWVQKNIGSFGGDQDNVTIFGESAGGASVSYHLLSPMSRGLFQKAITQSGSSLCPWAHQSNPENNAHLVAKSFGCNTKDPYELLNFFNKRPIKELLMAKLPKDERTLLFSNLIYAPSVERQFDNVEPFLTEEPYQLLAKGEYSKVPMIIGTTDEEGYFFIGAEKHFSSKITGEIEHSLPNNLEFPTEAEEQRIAKEIREMYMDDEAISNKKSSTLKLSKFYGDPFMTFPSLAETELLLQSTDRPIYNYCFKYSGWRNMGKVFAGLHFLSQPGATHTDELFYLFHQPFLTWLAKFDKKMIDKMTTLWTNFAKFGDPTPSTSELVPQRWLPTDPADPQSFVLDREHATVPLWFKDSLKYWRDVYANYRKK</sequence>
<evidence type="ECO:0000256" key="3">
    <source>
        <dbReference type="ARBA" id="ARBA00022801"/>
    </source>
</evidence>
<dbReference type="SUPFAM" id="SSF53474">
    <property type="entry name" value="alpha/beta-Hydrolases"/>
    <property type="match status" value="1"/>
</dbReference>
<dbReference type="Gene3D" id="3.40.50.1820">
    <property type="entry name" value="alpha/beta hydrolase"/>
    <property type="match status" value="1"/>
</dbReference>
<evidence type="ECO:0000256" key="2">
    <source>
        <dbReference type="ARBA" id="ARBA00022487"/>
    </source>
</evidence>
<keyword evidence="4" id="KW-1015">Disulfide bond</keyword>
<dbReference type="PANTHER" id="PTHR43142">
    <property type="entry name" value="CARBOXYLIC ESTER HYDROLASE"/>
    <property type="match status" value="1"/>
</dbReference>
<dbReference type="PANTHER" id="PTHR43142:SF1">
    <property type="entry name" value="CARBOXYLIC ESTER HYDROLASE"/>
    <property type="match status" value="1"/>
</dbReference>
<feature type="domain" description="Carboxylesterase type B" evidence="7">
    <location>
        <begin position="68"/>
        <end position="571"/>
    </location>
</feature>
<keyword evidence="3 6" id="KW-0378">Hydrolase</keyword>
<comment type="similarity">
    <text evidence="1 6">Belongs to the type-B carboxylesterase/lipase family.</text>
</comment>
<dbReference type="AlphaFoldDB" id="A0A0Y0BFP9"/>
<evidence type="ECO:0000256" key="1">
    <source>
        <dbReference type="ARBA" id="ARBA00005964"/>
    </source>
</evidence>
<dbReference type="PROSITE" id="PS00122">
    <property type="entry name" value="CARBOXYLESTERASE_B_1"/>
    <property type="match status" value="1"/>
</dbReference>
<dbReference type="InterPro" id="IPR002018">
    <property type="entry name" value="CarbesteraseB"/>
</dbReference>
<keyword evidence="2" id="KW-0719">Serine esterase</keyword>
<name>A0A0Y0BFP9_CYDPO</name>
<organism evidence="8">
    <name type="scientific">Cydia pomonella</name>
    <name type="common">Codling moth</name>
    <dbReference type="NCBI Taxonomy" id="82600"/>
    <lineage>
        <taxon>Eukaryota</taxon>
        <taxon>Metazoa</taxon>
        <taxon>Ecdysozoa</taxon>
        <taxon>Arthropoda</taxon>
        <taxon>Hexapoda</taxon>
        <taxon>Insecta</taxon>
        <taxon>Pterygota</taxon>
        <taxon>Neoptera</taxon>
        <taxon>Endopterygota</taxon>
        <taxon>Lepidoptera</taxon>
        <taxon>Glossata</taxon>
        <taxon>Ditrysia</taxon>
        <taxon>Tortricoidea</taxon>
        <taxon>Tortricidae</taxon>
        <taxon>Olethreutinae</taxon>
        <taxon>Grapholitini</taxon>
        <taxon>Cydia</taxon>
    </lineage>
</organism>
<dbReference type="InterPro" id="IPR029058">
    <property type="entry name" value="AB_hydrolase_fold"/>
</dbReference>
<keyword evidence="5" id="KW-0325">Glycoprotein</keyword>
<dbReference type="ESTHER" id="cydpo-a0a0y0bfp9">
    <property type="family name" value="Carb_B_Arthropoda"/>
</dbReference>
<evidence type="ECO:0000256" key="5">
    <source>
        <dbReference type="ARBA" id="ARBA00023180"/>
    </source>
</evidence>
<evidence type="ECO:0000259" key="7">
    <source>
        <dbReference type="Pfam" id="PF00135"/>
    </source>
</evidence>
<proteinExistence type="evidence at transcript level"/>
<dbReference type="InterPro" id="IPR019826">
    <property type="entry name" value="Carboxylesterase_B_AS"/>
</dbReference>
<reference evidence="8" key="1">
    <citation type="journal article" date="2016" name="Gene">
        <title>Identification of biotransformation enzymes in the antennae of codling moth Cydia pomonella.</title>
        <authorList>
            <person name="Huang X."/>
            <person name="Liu L."/>
            <person name="Su X."/>
            <person name="Feng J."/>
        </authorList>
    </citation>
    <scope>NUCLEOTIDE SEQUENCE</scope>
</reference>
<dbReference type="EC" id="3.1.1.-" evidence="6"/>
<evidence type="ECO:0000256" key="4">
    <source>
        <dbReference type="ARBA" id="ARBA00023157"/>
    </source>
</evidence>
<accession>A0A0Y0BFP9</accession>
<evidence type="ECO:0000256" key="6">
    <source>
        <dbReference type="RuleBase" id="RU361235"/>
    </source>
</evidence>
<protein>
    <recommendedName>
        <fullName evidence="6">Carboxylic ester hydrolase</fullName>
        <ecNumber evidence="6">3.1.1.-</ecNumber>
    </recommendedName>
</protein>
<evidence type="ECO:0000313" key="8">
    <source>
        <dbReference type="EMBL" id="AMB19659.1"/>
    </source>
</evidence>
<dbReference type="GO" id="GO:0052689">
    <property type="term" value="F:carboxylic ester hydrolase activity"/>
    <property type="evidence" value="ECO:0007669"/>
    <property type="project" value="UniProtKB-KW"/>
</dbReference>
<dbReference type="EMBL" id="KU215365">
    <property type="protein sequence ID" value="AMB19659.1"/>
    <property type="molecule type" value="mRNA"/>
</dbReference>